<organism evidence="1 2">
    <name type="scientific">Leptospira idonii</name>
    <dbReference type="NCBI Taxonomy" id="1193500"/>
    <lineage>
        <taxon>Bacteria</taxon>
        <taxon>Pseudomonadati</taxon>
        <taxon>Spirochaetota</taxon>
        <taxon>Spirochaetia</taxon>
        <taxon>Leptospirales</taxon>
        <taxon>Leptospiraceae</taxon>
        <taxon>Leptospira</taxon>
    </lineage>
</organism>
<dbReference type="PANTHER" id="PTHR39186">
    <property type="entry name" value="DUF2071 FAMILY PROTEIN"/>
    <property type="match status" value="1"/>
</dbReference>
<dbReference type="AlphaFoldDB" id="A0A4R9M1A2"/>
<dbReference type="Gene3D" id="2.40.400.10">
    <property type="entry name" value="Acetoacetate decarboxylase-like"/>
    <property type="match status" value="1"/>
</dbReference>
<evidence type="ECO:0000313" key="2">
    <source>
        <dbReference type="Proteomes" id="UP000298058"/>
    </source>
</evidence>
<protein>
    <submittedName>
        <fullName evidence="1">DUF2071 domain-containing protein</fullName>
    </submittedName>
</protein>
<gene>
    <name evidence="1" type="ORF">EHS15_04535</name>
</gene>
<reference evidence="1" key="1">
    <citation type="journal article" date="2019" name="PLoS Negl. Trop. Dis.">
        <title>Revisiting the worldwide diversity of Leptospira species in the environment.</title>
        <authorList>
            <person name="Vincent A.T."/>
            <person name="Schiettekatte O."/>
            <person name="Bourhy P."/>
            <person name="Veyrier F.J."/>
            <person name="Picardeau M."/>
        </authorList>
    </citation>
    <scope>NUCLEOTIDE SEQUENCE [LARGE SCALE GENOMIC DNA]</scope>
    <source>
        <strain evidence="1">201300427</strain>
    </source>
</reference>
<dbReference type="InterPro" id="IPR023375">
    <property type="entry name" value="ADC_dom_sf"/>
</dbReference>
<evidence type="ECO:0000313" key="1">
    <source>
        <dbReference type="EMBL" id="TGN20480.1"/>
    </source>
</evidence>
<accession>A0A4R9M1A2</accession>
<dbReference type="InterPro" id="IPR018644">
    <property type="entry name" value="DUF2071"/>
</dbReference>
<keyword evidence="2" id="KW-1185">Reference proteome</keyword>
<dbReference type="EMBL" id="RQHW01000013">
    <property type="protein sequence ID" value="TGN20480.1"/>
    <property type="molecule type" value="Genomic_DNA"/>
</dbReference>
<dbReference type="Proteomes" id="UP000298058">
    <property type="component" value="Unassembled WGS sequence"/>
</dbReference>
<dbReference type="PANTHER" id="PTHR39186:SF1">
    <property type="entry name" value="DUF2071 DOMAIN-CONTAINING PROTEIN"/>
    <property type="match status" value="1"/>
</dbReference>
<dbReference type="Pfam" id="PF09844">
    <property type="entry name" value="DUF2071"/>
    <property type="match status" value="1"/>
</dbReference>
<sequence length="244" mass="29024">MNQFVNEKKVMEMSPHRGWEFPKQPWRWYQEWNRAVFLHLKADLEFLRTLVPKDFSIDLFQGQAWISIVAFTMENVHPRGIRPFSFVSDFHEVNVRTYVIQDGKPGVYFLSIEAEKIIPTLCARYLSGLPYEKSDIFRIEAPNDQYIVKNPRNELQIRYKPGDPKKTKTPLDIWLTERYCLYHDLRNKRIRLEVQHPAWPLYEISLEFCSFRYRLGNQDLVDCPIDLVHYSPGVSVIAWGEEVL</sequence>
<dbReference type="OrthoDB" id="150993at2"/>
<dbReference type="SUPFAM" id="SSF160104">
    <property type="entry name" value="Acetoacetate decarboxylase-like"/>
    <property type="match status" value="1"/>
</dbReference>
<name>A0A4R9M1A2_9LEPT</name>
<comment type="caution">
    <text evidence="1">The sequence shown here is derived from an EMBL/GenBank/DDBJ whole genome shotgun (WGS) entry which is preliminary data.</text>
</comment>
<proteinExistence type="predicted"/>